<proteinExistence type="predicted"/>
<dbReference type="Proteomes" id="UP000485058">
    <property type="component" value="Unassembled WGS sequence"/>
</dbReference>
<dbReference type="AlphaFoldDB" id="A0A699Z162"/>
<feature type="region of interest" description="Disordered" evidence="1">
    <location>
        <begin position="89"/>
        <end position="123"/>
    </location>
</feature>
<sequence length="143" mass="15289">MCADEGLLVRFCSLHLADGSNLAAQGRSVFEATLGLAGSSGFVRSLHFTQPRKAPNPRDADCVQRQQFAVFQGEGQQAGMPAYLDLASKHRAAGTSAETSAETAHLTAPVQRPDLSGPQRKKTAFRRLAKELHPDVQGHSAAH</sequence>
<reference evidence="2 3" key="1">
    <citation type="submission" date="2020-02" db="EMBL/GenBank/DDBJ databases">
        <title>Draft genome sequence of Haematococcus lacustris strain NIES-144.</title>
        <authorList>
            <person name="Morimoto D."/>
            <person name="Nakagawa S."/>
            <person name="Yoshida T."/>
            <person name="Sawayama S."/>
        </authorList>
    </citation>
    <scope>NUCLEOTIDE SEQUENCE [LARGE SCALE GENOMIC DNA]</scope>
    <source>
        <strain evidence="2 3">NIES-144</strain>
    </source>
</reference>
<organism evidence="2 3">
    <name type="scientific">Haematococcus lacustris</name>
    <name type="common">Green alga</name>
    <name type="synonym">Haematococcus pluvialis</name>
    <dbReference type="NCBI Taxonomy" id="44745"/>
    <lineage>
        <taxon>Eukaryota</taxon>
        <taxon>Viridiplantae</taxon>
        <taxon>Chlorophyta</taxon>
        <taxon>core chlorophytes</taxon>
        <taxon>Chlorophyceae</taxon>
        <taxon>CS clade</taxon>
        <taxon>Chlamydomonadales</taxon>
        <taxon>Haematococcaceae</taxon>
        <taxon>Haematococcus</taxon>
    </lineage>
</organism>
<comment type="caution">
    <text evidence="2">The sequence shown here is derived from an EMBL/GenBank/DDBJ whole genome shotgun (WGS) entry which is preliminary data.</text>
</comment>
<keyword evidence="3" id="KW-1185">Reference proteome</keyword>
<evidence type="ECO:0000313" key="2">
    <source>
        <dbReference type="EMBL" id="GFH15751.1"/>
    </source>
</evidence>
<name>A0A699Z162_HAELA</name>
<gene>
    <name evidence="2" type="ORF">HaLaN_12041</name>
</gene>
<evidence type="ECO:0000313" key="3">
    <source>
        <dbReference type="Proteomes" id="UP000485058"/>
    </source>
</evidence>
<protein>
    <submittedName>
        <fullName evidence="2">VASt domain-containing protein</fullName>
    </submittedName>
</protein>
<evidence type="ECO:0000256" key="1">
    <source>
        <dbReference type="SAM" id="MobiDB-lite"/>
    </source>
</evidence>
<accession>A0A699Z162</accession>
<dbReference type="EMBL" id="BLLF01000894">
    <property type="protein sequence ID" value="GFH15751.1"/>
    <property type="molecule type" value="Genomic_DNA"/>
</dbReference>
<feature type="compositionally biased region" description="Low complexity" evidence="1">
    <location>
        <begin position="93"/>
        <end position="108"/>
    </location>
</feature>